<sequence>MTTFVLFGGTGDLAKRKIIPALYSAFVNGRLDANFSFIGVAREALDDADFRQRVLASVSASIEGSSANGGGSTPATLQAFLALTSYCKIDAREAADFEPLKQRIDTSGANAALFYLATGPDLFIPVVQQLAAHELVGDNARVVLEKPLGRDAQSAREINAALRTYLKEKQIYRIDHYLGKEMVQNLLVLRFANSFLEPLWNRKWIQDVQISISEQVGVESRGDFYDHTGALRDMVQNHLLQLLSIVAMEPPVNANPDAIRDEKVKVLRGLHKFTPEEVSKHTVRGQYRAGAIDGKPVISYQAEPGVPAASRTETFVAIRAEIDNWRWAGVPFFLRTGKRMASRSAEITINFKPIPYSIFGTNQRNLRSNRLVISLQPEESVELFLKTKEPGEGIRLSDVALNLDFAEASTSRRVESYERLLLDAMHGDLTLFVRDDELGAAWDWIDPILSAWQGDSEGLKSYISGSWGPAAASYLLAQCGSAWGEEYVED</sequence>
<keyword evidence="11" id="KW-1185">Reference proteome</keyword>
<feature type="binding site" evidence="7">
    <location>
        <position position="233"/>
    </location>
    <ligand>
        <name>substrate</name>
    </ligand>
</feature>
<dbReference type="SUPFAM" id="SSF51735">
    <property type="entry name" value="NAD(P)-binding Rossmann-fold domains"/>
    <property type="match status" value="1"/>
</dbReference>
<feature type="binding site" evidence="7">
    <location>
        <position position="338"/>
    </location>
    <ligand>
        <name>substrate</name>
    </ligand>
</feature>
<dbReference type="EMBL" id="JBHRTP010000066">
    <property type="protein sequence ID" value="MFC3110038.1"/>
    <property type="molecule type" value="Genomic_DNA"/>
</dbReference>
<evidence type="ECO:0000259" key="8">
    <source>
        <dbReference type="Pfam" id="PF00479"/>
    </source>
</evidence>
<evidence type="ECO:0000256" key="3">
    <source>
        <dbReference type="ARBA" id="ARBA00022526"/>
    </source>
</evidence>
<keyword evidence="4 7" id="KW-0521">NADP</keyword>
<proteinExistence type="inferred from homology"/>
<dbReference type="GO" id="GO:0004345">
    <property type="term" value="F:glucose-6-phosphate dehydrogenase activity"/>
    <property type="evidence" value="ECO:0007669"/>
    <property type="project" value="UniProtKB-EC"/>
</dbReference>
<dbReference type="EC" id="1.1.1.49" evidence="7"/>
<dbReference type="PRINTS" id="PR00079">
    <property type="entry name" value="G6PDHDRGNASE"/>
</dbReference>
<feature type="binding site" evidence="7">
    <location>
        <position position="214"/>
    </location>
    <ligand>
        <name>substrate</name>
    </ligand>
</feature>
<feature type="binding site" evidence="7">
    <location>
        <begin position="8"/>
        <end position="15"/>
    </location>
    <ligand>
        <name>NADP(+)</name>
        <dbReference type="ChEBI" id="CHEBI:58349"/>
    </ligand>
</feature>
<dbReference type="InterPro" id="IPR001282">
    <property type="entry name" value="G6P_DH"/>
</dbReference>
<gene>
    <name evidence="7 10" type="primary">zwf</name>
    <name evidence="10" type="ORF">ACFOFO_19070</name>
</gene>
<feature type="domain" description="Glucose-6-phosphate dehydrogenase C-terminal" evidence="9">
    <location>
        <begin position="187"/>
        <end position="483"/>
    </location>
</feature>
<dbReference type="PROSITE" id="PS00069">
    <property type="entry name" value="G6P_DEHYDROGENASE"/>
    <property type="match status" value="1"/>
</dbReference>
<dbReference type="InterPro" id="IPR019796">
    <property type="entry name" value="G6P_DH_AS"/>
</dbReference>
<feature type="binding site" evidence="7">
    <location>
        <position position="176"/>
    </location>
    <ligand>
        <name>substrate</name>
    </ligand>
</feature>
<evidence type="ECO:0000256" key="6">
    <source>
        <dbReference type="ARBA" id="ARBA00023277"/>
    </source>
</evidence>
<dbReference type="NCBIfam" id="NF009492">
    <property type="entry name" value="PRK12853.1-3"/>
    <property type="match status" value="1"/>
</dbReference>
<feature type="binding site" evidence="7">
    <location>
        <position position="180"/>
    </location>
    <ligand>
        <name>substrate</name>
    </ligand>
</feature>
<name>A0ABV7F7H0_9BURK</name>
<comment type="function">
    <text evidence="7">Catalyzes the oxidation of glucose 6-phosphate to 6-phosphogluconolactone.</text>
</comment>
<feature type="binding site" evidence="7">
    <location>
        <position position="42"/>
    </location>
    <ligand>
        <name>NADP(+)</name>
        <dbReference type="ChEBI" id="CHEBI:58349"/>
    </ligand>
</feature>
<keyword evidence="5 7" id="KW-0560">Oxidoreductase</keyword>
<dbReference type="PANTHER" id="PTHR23429:SF0">
    <property type="entry name" value="GLUCOSE-6-PHOSPHATE 1-DEHYDROGENASE"/>
    <property type="match status" value="1"/>
</dbReference>
<dbReference type="Pfam" id="PF00479">
    <property type="entry name" value="G6PD_N"/>
    <property type="match status" value="1"/>
</dbReference>
<feature type="domain" description="Glucose-6-phosphate dehydrogenase NAD-binding" evidence="8">
    <location>
        <begin position="5"/>
        <end position="185"/>
    </location>
</feature>
<dbReference type="Proteomes" id="UP001595530">
    <property type="component" value="Unassembled WGS sequence"/>
</dbReference>
<dbReference type="SUPFAM" id="SSF55347">
    <property type="entry name" value="Glyceraldehyde-3-phosphate dehydrogenase-like, C-terminal domain"/>
    <property type="match status" value="1"/>
</dbReference>
<comment type="pathway">
    <text evidence="1 7">Carbohydrate degradation; pentose phosphate pathway; D-ribulose 5-phosphate from D-glucose 6-phosphate (oxidative stage): step 1/3.</text>
</comment>
<evidence type="ECO:0000259" key="9">
    <source>
        <dbReference type="Pfam" id="PF02781"/>
    </source>
</evidence>
<dbReference type="PIRSF" id="PIRSF000110">
    <property type="entry name" value="G6PD"/>
    <property type="match status" value="1"/>
</dbReference>
<feature type="active site" description="Proton acceptor" evidence="7">
    <location>
        <position position="238"/>
    </location>
</feature>
<dbReference type="InterPro" id="IPR036291">
    <property type="entry name" value="NAD(P)-bd_dom_sf"/>
</dbReference>
<reference evidence="11" key="1">
    <citation type="journal article" date="2019" name="Int. J. Syst. Evol. Microbiol.">
        <title>The Global Catalogue of Microorganisms (GCM) 10K type strain sequencing project: providing services to taxonomists for standard genome sequencing and annotation.</title>
        <authorList>
            <consortium name="The Broad Institute Genomics Platform"/>
            <consortium name="The Broad Institute Genome Sequencing Center for Infectious Disease"/>
            <person name="Wu L."/>
            <person name="Ma J."/>
        </authorList>
    </citation>
    <scope>NUCLEOTIDE SEQUENCE [LARGE SCALE GENOMIC DNA]</scope>
    <source>
        <strain evidence="11">KCTC 42986</strain>
    </source>
</reference>
<comment type="catalytic activity">
    <reaction evidence="7">
        <text>D-glucose 6-phosphate + NADP(+) = 6-phospho-D-glucono-1,5-lactone + NADPH + H(+)</text>
        <dbReference type="Rhea" id="RHEA:15841"/>
        <dbReference type="ChEBI" id="CHEBI:15378"/>
        <dbReference type="ChEBI" id="CHEBI:57783"/>
        <dbReference type="ChEBI" id="CHEBI:57955"/>
        <dbReference type="ChEBI" id="CHEBI:58349"/>
        <dbReference type="ChEBI" id="CHEBI:61548"/>
        <dbReference type="EC" id="1.1.1.49"/>
    </reaction>
</comment>
<comment type="similarity">
    <text evidence="2 7">Belongs to the glucose-6-phosphate dehydrogenase family.</text>
</comment>
<feature type="binding site" evidence="7">
    <location>
        <position position="146"/>
    </location>
    <ligand>
        <name>NADP(+)</name>
        <dbReference type="ChEBI" id="CHEBI:58349"/>
    </ligand>
</feature>
<dbReference type="RefSeq" id="WP_390322484.1">
    <property type="nucleotide sequence ID" value="NZ_JBHRTP010000066.1"/>
</dbReference>
<evidence type="ECO:0000313" key="11">
    <source>
        <dbReference type="Proteomes" id="UP001595530"/>
    </source>
</evidence>
<evidence type="ECO:0000256" key="5">
    <source>
        <dbReference type="ARBA" id="ARBA00023002"/>
    </source>
</evidence>
<comment type="caution">
    <text evidence="10">The sequence shown here is derived from an EMBL/GenBank/DDBJ whole genome shotgun (WGS) entry which is preliminary data.</text>
</comment>
<dbReference type="HAMAP" id="MF_00966">
    <property type="entry name" value="G6PD"/>
    <property type="match status" value="1"/>
</dbReference>
<dbReference type="Gene3D" id="3.40.50.720">
    <property type="entry name" value="NAD(P)-binding Rossmann-like Domain"/>
    <property type="match status" value="1"/>
</dbReference>
<evidence type="ECO:0000256" key="7">
    <source>
        <dbReference type="HAMAP-Rule" id="MF_00966"/>
    </source>
</evidence>
<keyword evidence="3 7" id="KW-0313">Glucose metabolism</keyword>
<dbReference type="InterPro" id="IPR022675">
    <property type="entry name" value="G6P_DH_C"/>
</dbReference>
<evidence type="ECO:0000256" key="2">
    <source>
        <dbReference type="ARBA" id="ARBA00009975"/>
    </source>
</evidence>
<dbReference type="Pfam" id="PF02781">
    <property type="entry name" value="G6PD_C"/>
    <property type="match status" value="1"/>
</dbReference>
<comment type="caution">
    <text evidence="7">Lacks conserved residue(s) required for the propagation of feature annotation.</text>
</comment>
<evidence type="ECO:0000256" key="4">
    <source>
        <dbReference type="ARBA" id="ARBA00022857"/>
    </source>
</evidence>
<evidence type="ECO:0000313" key="10">
    <source>
        <dbReference type="EMBL" id="MFC3110038.1"/>
    </source>
</evidence>
<dbReference type="InterPro" id="IPR022674">
    <property type="entry name" value="G6P_DH_NAD-bd"/>
</dbReference>
<dbReference type="NCBIfam" id="TIGR00871">
    <property type="entry name" value="zwf"/>
    <property type="match status" value="1"/>
</dbReference>
<dbReference type="PANTHER" id="PTHR23429">
    <property type="entry name" value="GLUCOSE-6-PHOSPHATE 1-DEHYDROGENASE G6PD"/>
    <property type="match status" value="1"/>
</dbReference>
<protein>
    <recommendedName>
        <fullName evidence="7">Glucose-6-phosphate 1-dehydrogenase</fullName>
        <shortName evidence="7">G6PD</shortName>
        <ecNumber evidence="7">1.1.1.49</ecNumber>
    </recommendedName>
</protein>
<accession>A0ABV7F7H0</accession>
<keyword evidence="6 7" id="KW-0119">Carbohydrate metabolism</keyword>
<organism evidence="10 11">
    <name type="scientific">Undibacterium arcticum</name>
    <dbReference type="NCBI Taxonomy" id="1762892"/>
    <lineage>
        <taxon>Bacteria</taxon>
        <taxon>Pseudomonadati</taxon>
        <taxon>Pseudomonadota</taxon>
        <taxon>Betaproteobacteria</taxon>
        <taxon>Burkholderiales</taxon>
        <taxon>Oxalobacteraceae</taxon>
        <taxon>Undibacterium</taxon>
    </lineage>
</organism>
<dbReference type="Gene3D" id="3.30.360.10">
    <property type="entry name" value="Dihydrodipicolinate Reductase, domain 2"/>
    <property type="match status" value="1"/>
</dbReference>
<evidence type="ECO:0000256" key="1">
    <source>
        <dbReference type="ARBA" id="ARBA00004937"/>
    </source>
</evidence>